<protein>
    <submittedName>
        <fullName evidence="3">Uncharacterized protein</fullName>
    </submittedName>
</protein>
<name>A0ABR2GAA5_9ROSI</name>
<dbReference type="PANTHER" id="PTHR47357">
    <property type="entry name" value="COP1-INTERACTIVE PROTEIN 1"/>
    <property type="match status" value="1"/>
</dbReference>
<evidence type="ECO:0000256" key="2">
    <source>
        <dbReference type="SAM" id="Phobius"/>
    </source>
</evidence>
<keyword evidence="2" id="KW-1133">Transmembrane helix</keyword>
<keyword evidence="2" id="KW-0472">Membrane</keyword>
<dbReference type="PANTHER" id="PTHR47357:SF4">
    <property type="entry name" value="MYOSIN HEAVY CHAIN-LIKE PROTEIN"/>
    <property type="match status" value="1"/>
</dbReference>
<feature type="coiled-coil region" evidence="1">
    <location>
        <begin position="52"/>
        <end position="137"/>
    </location>
</feature>
<feature type="coiled-coil region" evidence="1">
    <location>
        <begin position="181"/>
        <end position="208"/>
    </location>
</feature>
<sequence length="278" mass="31789">MESKVQASIGWQLLMYVLSQVISGLWAIHSLHFNIVLLLNVKLNACLHKVSALKEEQEKEAFRNKLVDYEGELKKLRNSVELADLRMLKGSTETGKNALAEPNSWLEHANRELKEKLATCEAELSNLRDTMEAGKNAWMNQFHWRMEIPGPAFQMSKTSLFLPMTSIQGRIMKPTNEDAMLAEVGKENELLKEKVSSLEAKLSEEGKETLKLLKTIAELETQVKAFEKITKEKDEALSGRKEEVAIRELCQLIDHHRSHYDQLREMISNNTGRTKKKT</sequence>
<keyword evidence="2" id="KW-0812">Transmembrane</keyword>
<evidence type="ECO:0000313" key="3">
    <source>
        <dbReference type="EMBL" id="KAK8599834.1"/>
    </source>
</evidence>
<organism evidence="3 4">
    <name type="scientific">Hibiscus sabdariffa</name>
    <name type="common">roselle</name>
    <dbReference type="NCBI Taxonomy" id="183260"/>
    <lineage>
        <taxon>Eukaryota</taxon>
        <taxon>Viridiplantae</taxon>
        <taxon>Streptophyta</taxon>
        <taxon>Embryophyta</taxon>
        <taxon>Tracheophyta</taxon>
        <taxon>Spermatophyta</taxon>
        <taxon>Magnoliopsida</taxon>
        <taxon>eudicotyledons</taxon>
        <taxon>Gunneridae</taxon>
        <taxon>Pentapetalae</taxon>
        <taxon>rosids</taxon>
        <taxon>malvids</taxon>
        <taxon>Malvales</taxon>
        <taxon>Malvaceae</taxon>
        <taxon>Malvoideae</taxon>
        <taxon>Hibiscus</taxon>
    </lineage>
</organism>
<reference evidence="3 4" key="1">
    <citation type="journal article" date="2024" name="G3 (Bethesda)">
        <title>Genome assembly of Hibiscus sabdariffa L. provides insights into metabolisms of medicinal natural products.</title>
        <authorList>
            <person name="Kim T."/>
        </authorList>
    </citation>
    <scope>NUCLEOTIDE SEQUENCE [LARGE SCALE GENOMIC DNA]</scope>
    <source>
        <strain evidence="3">TK-2024</strain>
        <tissue evidence="3">Old leaves</tissue>
    </source>
</reference>
<feature type="transmembrane region" description="Helical" evidence="2">
    <location>
        <begin position="13"/>
        <end position="39"/>
    </location>
</feature>
<dbReference type="EMBL" id="JBBPBM010000001">
    <property type="protein sequence ID" value="KAK8599834.1"/>
    <property type="molecule type" value="Genomic_DNA"/>
</dbReference>
<keyword evidence="1" id="KW-0175">Coiled coil</keyword>
<comment type="caution">
    <text evidence="3">The sequence shown here is derived from an EMBL/GenBank/DDBJ whole genome shotgun (WGS) entry which is preliminary data.</text>
</comment>
<gene>
    <name evidence="3" type="ORF">V6N12_049706</name>
</gene>
<evidence type="ECO:0000256" key="1">
    <source>
        <dbReference type="SAM" id="Coils"/>
    </source>
</evidence>
<proteinExistence type="predicted"/>
<evidence type="ECO:0000313" key="4">
    <source>
        <dbReference type="Proteomes" id="UP001472677"/>
    </source>
</evidence>
<keyword evidence="4" id="KW-1185">Reference proteome</keyword>
<accession>A0ABR2GAA5</accession>
<dbReference type="Proteomes" id="UP001472677">
    <property type="component" value="Unassembled WGS sequence"/>
</dbReference>